<dbReference type="FunFam" id="1.25.40.90:FF:000018">
    <property type="entry name" value="ENTH/VHS family protein isoform 1"/>
    <property type="match status" value="1"/>
</dbReference>
<protein>
    <recommendedName>
        <fullName evidence="4">CID domain-containing protein</fullName>
    </recommendedName>
</protein>
<sequence>MNSVFSEQILADKLSKLNSTQQCIETLSHWCIFHRSKAEVVVTTWNQQFNSSEIAQKVPLLYLANDILQNSKRNGNEFVIEFWKVLPAALKDVSNMGDEQGKKAVSRLVKIWDERKVFGTKAQNLMDIMLGDEALPPLEFNKKRSRTVKIMRRDSRSIRTKLSIGGPAEKIVTAFHMVLNEHLTEESEMNRCKSAVNRVRKMDHDVEIACTQAKDPKRKTFAKGLEEEEAILKECVEKLKSVEANRAVLVAQLREALQEQESELENVRTQMQVAQAQAEEANNMRKRLNDENYVAIPNANAGKSKKTAADIAAEVADKLTASSSSQLIMTSVLSTFAAEEAKKKVGLAKPNSVSNSYPPSQSVSSASNSMPKLEQPSSVSLPAAAPPPPPNQYQSMLVNQQNLQNMSSNPQNQYQFLSNTSSQQYAQTPRGISAYGYGGLPPPGPPPPHVMHQMMPTQMQMNQQQLMPMVQQSAPLSQHQQSMLLMQQQQQQQQQQPPAPPSFRPLQPPGMLYFTQSHQLQ</sequence>
<name>A0A9R0JTC1_SPIOL</name>
<dbReference type="SMART" id="SM00582">
    <property type="entry name" value="RPR"/>
    <property type="match status" value="1"/>
</dbReference>
<dbReference type="GO" id="GO:0005634">
    <property type="term" value="C:nucleus"/>
    <property type="evidence" value="ECO:0007669"/>
    <property type="project" value="UniProtKB-ARBA"/>
</dbReference>
<gene>
    <name evidence="6" type="primary">LOC110786142</name>
</gene>
<dbReference type="Gene3D" id="1.25.40.90">
    <property type="match status" value="1"/>
</dbReference>
<dbReference type="PANTHER" id="PTHR12460">
    <property type="entry name" value="CYCLIN-DEPENDENT KINASE INHIBITOR-RELATED PROTEIN"/>
    <property type="match status" value="1"/>
</dbReference>
<dbReference type="Pfam" id="PF04818">
    <property type="entry name" value="CID"/>
    <property type="match status" value="1"/>
</dbReference>
<dbReference type="KEGG" id="soe:110786142"/>
<dbReference type="GeneID" id="110786142"/>
<proteinExistence type="predicted"/>
<feature type="compositionally biased region" description="Low complexity" evidence="3">
    <location>
        <begin position="350"/>
        <end position="369"/>
    </location>
</feature>
<dbReference type="PANTHER" id="PTHR12460:SF27">
    <property type="entry name" value="ENTH_VHS FAMILY PROTEIN"/>
    <property type="match status" value="1"/>
</dbReference>
<feature type="region of interest" description="Disordered" evidence="3">
    <location>
        <begin position="470"/>
        <end position="521"/>
    </location>
</feature>
<accession>A0A9R0JTC1</accession>
<dbReference type="PROSITE" id="PS51391">
    <property type="entry name" value="CID"/>
    <property type="match status" value="1"/>
</dbReference>
<reference evidence="5" key="1">
    <citation type="journal article" date="2021" name="Nat. Commun.">
        <title>Genomic analyses provide insights into spinach domestication and the genetic basis of agronomic traits.</title>
        <authorList>
            <person name="Cai X."/>
            <person name="Sun X."/>
            <person name="Xu C."/>
            <person name="Sun H."/>
            <person name="Wang X."/>
            <person name="Ge C."/>
            <person name="Zhang Z."/>
            <person name="Wang Q."/>
            <person name="Fei Z."/>
            <person name="Jiao C."/>
            <person name="Wang Q."/>
        </authorList>
    </citation>
    <scope>NUCLEOTIDE SEQUENCE [LARGE SCALE GENOMIC DNA]</scope>
    <source>
        <strain evidence="5">cv. Varoflay</strain>
    </source>
</reference>
<dbReference type="SUPFAM" id="SSF48464">
    <property type="entry name" value="ENTH/VHS domain"/>
    <property type="match status" value="1"/>
</dbReference>
<dbReference type="RefSeq" id="XP_021846371.1">
    <property type="nucleotide sequence ID" value="XM_021990679.2"/>
</dbReference>
<dbReference type="Proteomes" id="UP000813463">
    <property type="component" value="Chromosome 3"/>
</dbReference>
<evidence type="ECO:0000256" key="1">
    <source>
        <dbReference type="ARBA" id="ARBA00022664"/>
    </source>
</evidence>
<keyword evidence="2" id="KW-0175">Coiled coil</keyword>
<evidence type="ECO:0000256" key="3">
    <source>
        <dbReference type="SAM" id="MobiDB-lite"/>
    </source>
</evidence>
<dbReference type="AlphaFoldDB" id="A0A9R0JTC1"/>
<keyword evidence="1" id="KW-0507">mRNA processing</keyword>
<dbReference type="GO" id="GO:0031124">
    <property type="term" value="P:mRNA 3'-end processing"/>
    <property type="evidence" value="ECO:0007669"/>
    <property type="project" value="TreeGrafter"/>
</dbReference>
<dbReference type="InterPro" id="IPR008942">
    <property type="entry name" value="ENTH_VHS"/>
</dbReference>
<dbReference type="GO" id="GO:0000993">
    <property type="term" value="F:RNA polymerase II complex binding"/>
    <property type="evidence" value="ECO:0007669"/>
    <property type="project" value="TreeGrafter"/>
</dbReference>
<evidence type="ECO:0000313" key="5">
    <source>
        <dbReference type="Proteomes" id="UP000813463"/>
    </source>
</evidence>
<organism evidence="5 6">
    <name type="scientific">Spinacia oleracea</name>
    <name type="common">Spinach</name>
    <dbReference type="NCBI Taxonomy" id="3562"/>
    <lineage>
        <taxon>Eukaryota</taxon>
        <taxon>Viridiplantae</taxon>
        <taxon>Streptophyta</taxon>
        <taxon>Embryophyta</taxon>
        <taxon>Tracheophyta</taxon>
        <taxon>Spermatophyta</taxon>
        <taxon>Magnoliopsida</taxon>
        <taxon>eudicotyledons</taxon>
        <taxon>Gunneridae</taxon>
        <taxon>Pentapetalae</taxon>
        <taxon>Caryophyllales</taxon>
        <taxon>Chenopodiaceae</taxon>
        <taxon>Chenopodioideae</taxon>
        <taxon>Anserineae</taxon>
        <taxon>Spinacia</taxon>
    </lineage>
</organism>
<feature type="coiled-coil region" evidence="2">
    <location>
        <begin position="225"/>
        <end position="291"/>
    </location>
</feature>
<feature type="region of interest" description="Disordered" evidence="3">
    <location>
        <begin position="345"/>
        <end position="395"/>
    </location>
</feature>
<dbReference type="OrthoDB" id="10069473at2759"/>
<evidence type="ECO:0000256" key="2">
    <source>
        <dbReference type="SAM" id="Coils"/>
    </source>
</evidence>
<feature type="domain" description="CID" evidence="4">
    <location>
        <begin position="2"/>
        <end position="134"/>
    </location>
</feature>
<feature type="compositionally biased region" description="Low complexity" evidence="3">
    <location>
        <begin position="470"/>
        <end position="496"/>
    </location>
</feature>
<keyword evidence="5" id="KW-1185">Reference proteome</keyword>
<dbReference type="InterPro" id="IPR006569">
    <property type="entry name" value="CID_dom"/>
</dbReference>
<evidence type="ECO:0000313" key="6">
    <source>
        <dbReference type="RefSeq" id="XP_021846371.1"/>
    </source>
</evidence>
<dbReference type="CDD" id="cd16981">
    <property type="entry name" value="CID_RPRD_like"/>
    <property type="match status" value="1"/>
</dbReference>
<feature type="compositionally biased region" description="Pro residues" evidence="3">
    <location>
        <begin position="497"/>
        <end position="508"/>
    </location>
</feature>
<evidence type="ECO:0000259" key="4">
    <source>
        <dbReference type="PROSITE" id="PS51391"/>
    </source>
</evidence>
<reference evidence="6" key="2">
    <citation type="submission" date="2025-08" db="UniProtKB">
        <authorList>
            <consortium name="RefSeq"/>
        </authorList>
    </citation>
    <scope>IDENTIFICATION</scope>
    <source>
        <tissue evidence="6">Leaf</tissue>
    </source>
</reference>